<keyword evidence="2" id="KW-1185">Reference proteome</keyword>
<dbReference type="EMBL" id="JASBWS010000005">
    <property type="protein sequence ID" value="KAJ9115695.1"/>
    <property type="molecule type" value="Genomic_DNA"/>
</dbReference>
<accession>A0ACC2WX26</accession>
<evidence type="ECO:0000313" key="2">
    <source>
        <dbReference type="Proteomes" id="UP001230649"/>
    </source>
</evidence>
<evidence type="ECO:0000313" key="1">
    <source>
        <dbReference type="EMBL" id="KAJ9115695.1"/>
    </source>
</evidence>
<organism evidence="1 2">
    <name type="scientific">Naganishia adeliensis</name>
    <dbReference type="NCBI Taxonomy" id="92952"/>
    <lineage>
        <taxon>Eukaryota</taxon>
        <taxon>Fungi</taxon>
        <taxon>Dikarya</taxon>
        <taxon>Basidiomycota</taxon>
        <taxon>Agaricomycotina</taxon>
        <taxon>Tremellomycetes</taxon>
        <taxon>Filobasidiales</taxon>
        <taxon>Filobasidiaceae</taxon>
        <taxon>Naganishia</taxon>
    </lineage>
</organism>
<sequence length="319" mass="35418">MSARTPLRSAATACTLARATCTSSLSQTAAPRRIPSSQPALSRTISSTPVWRKAATPAPALALPPLPILPRPLGVQDPPSTASKTWQEKKDELLDRDRHMAKRKALVKEATQGYFHDFHEIRREGGHGGKSWIAPPVLIRQDKALYFPNIQGTSMASRKTTHTTDLFRGRVSVVAVLTARVSEEHANSFVADVLEDWEQDPMFRYVQVNHQSNPLKSLLLQLFISGLKRSIPEHRWSGYMIAGGEWGGLKEPLGITNKHVGYIYLVDPDCKIRWAGNAYATEEERQGLRKAVAVLMARVREGKETSSVEVKQLEGPQQV</sequence>
<protein>
    <submittedName>
        <fullName evidence="1">Uncharacterized protein</fullName>
    </submittedName>
</protein>
<dbReference type="Proteomes" id="UP001230649">
    <property type="component" value="Unassembled WGS sequence"/>
</dbReference>
<comment type="caution">
    <text evidence="1">The sequence shown here is derived from an EMBL/GenBank/DDBJ whole genome shotgun (WGS) entry which is preliminary data.</text>
</comment>
<name>A0ACC2WX26_9TREE</name>
<gene>
    <name evidence="1" type="ORF">QFC20_001022</name>
</gene>
<reference evidence="1" key="1">
    <citation type="submission" date="2023-04" db="EMBL/GenBank/DDBJ databases">
        <title>Draft Genome sequencing of Naganishia species isolated from polar environments using Oxford Nanopore Technology.</title>
        <authorList>
            <person name="Leo P."/>
            <person name="Venkateswaran K."/>
        </authorList>
    </citation>
    <scope>NUCLEOTIDE SEQUENCE</scope>
    <source>
        <strain evidence="1">MNA-CCFEE 5262</strain>
    </source>
</reference>
<proteinExistence type="predicted"/>